<dbReference type="Proteomes" id="UP000299102">
    <property type="component" value="Unassembled WGS sequence"/>
</dbReference>
<dbReference type="OrthoDB" id="197155at2759"/>
<dbReference type="AlphaFoldDB" id="A0A4C1SZ51"/>
<gene>
    <name evidence="2" type="ORF">EVAR_4872_1</name>
</gene>
<accession>A0A4C1SZ51</accession>
<sequence>MLVALRNAMYPNPERNIRESDTYRSFCRRTSLVRVSCGETLLTEVDTFEHILNVTTHNDALLAYYYLDDNKMKITEIYDVTEADTDVVQSPTERDANKQLEFDNDWAPDLMPEDDEIDMAAMDDDDLGDSNIFSDPESEWARRGSMASRRSLEEDQQQPESDQIFPISNVYSVTHPD</sequence>
<evidence type="ECO:0000313" key="2">
    <source>
        <dbReference type="EMBL" id="GBP07533.1"/>
    </source>
</evidence>
<organism evidence="2 3">
    <name type="scientific">Eumeta variegata</name>
    <name type="common">Bagworm moth</name>
    <name type="synonym">Eumeta japonica</name>
    <dbReference type="NCBI Taxonomy" id="151549"/>
    <lineage>
        <taxon>Eukaryota</taxon>
        <taxon>Metazoa</taxon>
        <taxon>Ecdysozoa</taxon>
        <taxon>Arthropoda</taxon>
        <taxon>Hexapoda</taxon>
        <taxon>Insecta</taxon>
        <taxon>Pterygota</taxon>
        <taxon>Neoptera</taxon>
        <taxon>Endopterygota</taxon>
        <taxon>Lepidoptera</taxon>
        <taxon>Glossata</taxon>
        <taxon>Ditrysia</taxon>
        <taxon>Tineoidea</taxon>
        <taxon>Psychidae</taxon>
        <taxon>Oiketicinae</taxon>
        <taxon>Eumeta</taxon>
    </lineage>
</organism>
<keyword evidence="3" id="KW-1185">Reference proteome</keyword>
<feature type="compositionally biased region" description="Basic and acidic residues" evidence="1">
    <location>
        <begin position="92"/>
        <end position="101"/>
    </location>
</feature>
<evidence type="ECO:0000313" key="3">
    <source>
        <dbReference type="Proteomes" id="UP000299102"/>
    </source>
</evidence>
<protein>
    <submittedName>
        <fullName evidence="2">Uncharacterized protein</fullName>
    </submittedName>
</protein>
<evidence type="ECO:0000256" key="1">
    <source>
        <dbReference type="SAM" id="MobiDB-lite"/>
    </source>
</evidence>
<proteinExistence type="predicted"/>
<name>A0A4C1SZ51_EUMVA</name>
<reference evidence="2 3" key="1">
    <citation type="journal article" date="2019" name="Commun. Biol.">
        <title>The bagworm genome reveals a unique fibroin gene that provides high tensile strength.</title>
        <authorList>
            <person name="Kono N."/>
            <person name="Nakamura H."/>
            <person name="Ohtoshi R."/>
            <person name="Tomita M."/>
            <person name="Numata K."/>
            <person name="Arakawa K."/>
        </authorList>
    </citation>
    <scope>NUCLEOTIDE SEQUENCE [LARGE SCALE GENOMIC DNA]</scope>
</reference>
<feature type="region of interest" description="Disordered" evidence="1">
    <location>
        <begin position="89"/>
        <end position="177"/>
    </location>
</feature>
<comment type="caution">
    <text evidence="2">The sequence shown here is derived from an EMBL/GenBank/DDBJ whole genome shotgun (WGS) entry which is preliminary data.</text>
</comment>
<feature type="compositionally biased region" description="Acidic residues" evidence="1">
    <location>
        <begin position="102"/>
        <end position="128"/>
    </location>
</feature>
<dbReference type="STRING" id="151549.A0A4C1SZ51"/>
<dbReference type="EMBL" id="BGZK01000026">
    <property type="protein sequence ID" value="GBP07533.1"/>
    <property type="molecule type" value="Genomic_DNA"/>
</dbReference>